<dbReference type="Araport" id="AT3G16117"/>
<dbReference type="KEGG" id="ath:AT3G16117"/>
<dbReference type="EMBL" id="CACSHJ010000089">
    <property type="protein sequence ID" value="CAA0382602.1"/>
    <property type="molecule type" value="Genomic_DNA"/>
</dbReference>
<evidence type="ECO:0000256" key="1">
    <source>
        <dbReference type="SAM" id="MobiDB-lite"/>
    </source>
</evidence>
<dbReference type="ExpressionAtlas" id="A0A654F7N3">
    <property type="expression patterns" value="baseline"/>
</dbReference>
<accession>A0A654F7N3</accession>
<protein>
    <submittedName>
        <fullName evidence="4">Uncharacterized protein</fullName>
    </submittedName>
</protein>
<dbReference type="OrthoDB" id="1091569at2759"/>
<feature type="region of interest" description="Disordered" evidence="1">
    <location>
        <begin position="22"/>
        <end position="42"/>
    </location>
</feature>
<evidence type="ECO:0000313" key="2">
    <source>
        <dbReference type="Araport" id="AT3G16117"/>
    </source>
</evidence>
<dbReference type="AlphaFoldDB" id="A0A654F7N3"/>
<dbReference type="SMR" id="A0A654F7N3"/>
<gene>
    <name evidence="2" type="ordered locus">At3g16117</name>
    <name evidence="4" type="ORF">AN1_LOCUS12996</name>
    <name evidence="3" type="ORF">C24_LOCUS12826</name>
</gene>
<evidence type="ECO:0000313" key="3">
    <source>
        <dbReference type="EMBL" id="CAA0382602.1"/>
    </source>
</evidence>
<dbReference type="RefSeq" id="NP_001118644.1">
    <property type="nucleotide sequence ID" value="NM_001125172.1"/>
</dbReference>
<name>A0A654F7N3_ARATH</name>
<proteinExistence type="predicted"/>
<organism evidence="4 5">
    <name type="scientific">Arabidopsis thaliana</name>
    <name type="common">Mouse-ear cress</name>
    <dbReference type="NCBI Taxonomy" id="3702"/>
    <lineage>
        <taxon>Eukaryota</taxon>
        <taxon>Viridiplantae</taxon>
        <taxon>Streptophyta</taxon>
        <taxon>Embryophyta</taxon>
        <taxon>Tracheophyta</taxon>
        <taxon>Spermatophyta</taxon>
        <taxon>Magnoliopsida</taxon>
        <taxon>eudicotyledons</taxon>
        <taxon>Gunneridae</taxon>
        <taxon>Pentapetalae</taxon>
        <taxon>rosids</taxon>
        <taxon>malvids</taxon>
        <taxon>Brassicales</taxon>
        <taxon>Brassicaceae</taxon>
        <taxon>Camelineae</taxon>
        <taxon>Arabidopsis</taxon>
    </lineage>
</organism>
<sequence length="55" mass="6521">MQVSELPKSEFDIYEPLHRYPINQRSENDVDTRQTHHSYYSDDSSAHPIFLLLLS</sequence>
<dbReference type="EMBL" id="CACRSJ010000106">
    <property type="protein sequence ID" value="VYS57547.1"/>
    <property type="molecule type" value="Genomic_DNA"/>
</dbReference>
<dbReference type="Proteomes" id="UP000426265">
    <property type="component" value="Unassembled WGS sequence"/>
</dbReference>
<evidence type="ECO:0000313" key="4">
    <source>
        <dbReference type="EMBL" id="VYS57547.1"/>
    </source>
</evidence>
<reference evidence="4 5" key="1">
    <citation type="submission" date="2019-11" db="EMBL/GenBank/DDBJ databases">
        <authorList>
            <person name="Jiao W.-B."/>
            <person name="Schneeberger K."/>
        </authorList>
    </citation>
    <scope>NUCLEOTIDE SEQUENCE [LARGE SCALE GENOMIC DNA]</scope>
    <source>
        <strain evidence="5">cv. An-1</strain>
        <strain evidence="6">cv. C24</strain>
    </source>
</reference>
<dbReference type="Proteomes" id="UP000434276">
    <property type="component" value="Unassembled WGS sequence"/>
</dbReference>
<evidence type="ECO:0000313" key="5">
    <source>
        <dbReference type="Proteomes" id="UP000426265"/>
    </source>
</evidence>
<evidence type="ECO:0000313" key="6">
    <source>
        <dbReference type="Proteomes" id="UP000434276"/>
    </source>
</evidence>
<dbReference type="GeneID" id="6241188"/>